<protein>
    <submittedName>
        <fullName evidence="2">Uncharacterized protein</fullName>
    </submittedName>
</protein>
<feature type="region of interest" description="Disordered" evidence="1">
    <location>
        <begin position="12"/>
        <end position="89"/>
    </location>
</feature>
<evidence type="ECO:0000313" key="3">
    <source>
        <dbReference type="Proteomes" id="UP001627154"/>
    </source>
</evidence>
<feature type="compositionally biased region" description="Basic and acidic residues" evidence="1">
    <location>
        <begin position="46"/>
        <end position="64"/>
    </location>
</feature>
<evidence type="ECO:0000313" key="2">
    <source>
        <dbReference type="EMBL" id="KAL3384488.1"/>
    </source>
</evidence>
<evidence type="ECO:0000256" key="1">
    <source>
        <dbReference type="SAM" id="MobiDB-lite"/>
    </source>
</evidence>
<proteinExistence type="predicted"/>
<sequence length="345" mass="38690">MAEASNVVAITITTKGAGQPHRPQARALQDLVKSSDVSKRSYAGKQTEKHPDDEQRLRARETSGKGKPTKPVSGKFSSPERGDSSNDTSEIELCEEILEVIGKRIHEDRKLAPALHSQFAEAWKEIIEKGLPDEKSEEISKKYDMPKNCTFSDPPRLNSEIKAALGPQATSRDDRIAAKQKKINTCLANASKMITYIISEKKDKENVILVDCINDLIMLLADLNRNESMIRKNIIMAKISPTLKETLSETKCGEFLFGEKLDEVLKSTKALDDSVKAFKNPHKSSTDKPKNWKTPSASKTKYTRRRSSGGSSWRAVDKKQSSGNNQSPRKKSRDSQSRRYQTKRR</sequence>
<dbReference type="PANTHER" id="PTHR34239:SF2">
    <property type="entry name" value="TRANSPOSABLE ELEMENT P TRANSPOSASE_THAP9 CONSERVED DOMAIN-CONTAINING PROTEIN"/>
    <property type="match status" value="1"/>
</dbReference>
<name>A0ABD2VV19_9HYME</name>
<keyword evidence="3" id="KW-1185">Reference proteome</keyword>
<comment type="caution">
    <text evidence="2">The sequence shown here is derived from an EMBL/GenBank/DDBJ whole genome shotgun (WGS) entry which is preliminary data.</text>
</comment>
<dbReference type="EMBL" id="JBJJXI010000172">
    <property type="protein sequence ID" value="KAL3384488.1"/>
    <property type="molecule type" value="Genomic_DNA"/>
</dbReference>
<accession>A0ABD2VV19</accession>
<dbReference type="Proteomes" id="UP001627154">
    <property type="component" value="Unassembled WGS sequence"/>
</dbReference>
<feature type="region of interest" description="Disordered" evidence="1">
    <location>
        <begin position="278"/>
        <end position="345"/>
    </location>
</feature>
<organism evidence="2 3">
    <name type="scientific">Trichogramma kaykai</name>
    <dbReference type="NCBI Taxonomy" id="54128"/>
    <lineage>
        <taxon>Eukaryota</taxon>
        <taxon>Metazoa</taxon>
        <taxon>Ecdysozoa</taxon>
        <taxon>Arthropoda</taxon>
        <taxon>Hexapoda</taxon>
        <taxon>Insecta</taxon>
        <taxon>Pterygota</taxon>
        <taxon>Neoptera</taxon>
        <taxon>Endopterygota</taxon>
        <taxon>Hymenoptera</taxon>
        <taxon>Apocrita</taxon>
        <taxon>Proctotrupomorpha</taxon>
        <taxon>Chalcidoidea</taxon>
        <taxon>Trichogrammatidae</taxon>
        <taxon>Trichogramma</taxon>
    </lineage>
</organism>
<dbReference type="PANTHER" id="PTHR34239">
    <property type="entry name" value="APPLE DOMAIN-CONTAINING PROTEIN"/>
    <property type="match status" value="1"/>
</dbReference>
<reference evidence="2 3" key="1">
    <citation type="journal article" date="2024" name="bioRxiv">
        <title>A reference genome for Trichogramma kaykai: A tiny desert-dwelling parasitoid wasp with competing sex-ratio distorters.</title>
        <authorList>
            <person name="Culotta J."/>
            <person name="Lindsey A.R."/>
        </authorList>
    </citation>
    <scope>NUCLEOTIDE SEQUENCE [LARGE SCALE GENOMIC DNA]</scope>
    <source>
        <strain evidence="2 3">KSX58</strain>
    </source>
</reference>
<dbReference type="AlphaFoldDB" id="A0ABD2VV19"/>
<gene>
    <name evidence="2" type="ORF">TKK_019797</name>
</gene>